<accession>A0ABZ1CLE1</accession>
<evidence type="ECO:0000256" key="12">
    <source>
        <dbReference type="NCBIfam" id="TIGR02414"/>
    </source>
</evidence>
<evidence type="ECO:0000256" key="7">
    <source>
        <dbReference type="ARBA" id="ARBA00022670"/>
    </source>
</evidence>
<dbReference type="Pfam" id="PF17432">
    <property type="entry name" value="DUF3458_C"/>
    <property type="match status" value="1"/>
</dbReference>
<evidence type="ECO:0000256" key="6">
    <source>
        <dbReference type="ARBA" id="ARBA00022438"/>
    </source>
</evidence>
<dbReference type="InterPro" id="IPR038438">
    <property type="entry name" value="PepN_Ig-like_sf"/>
</dbReference>
<dbReference type="SUPFAM" id="SSF55486">
    <property type="entry name" value="Metalloproteases ('zincins'), catalytic domain"/>
    <property type="match status" value="1"/>
</dbReference>
<evidence type="ECO:0000259" key="14">
    <source>
        <dbReference type="Pfam" id="PF11940"/>
    </source>
</evidence>
<dbReference type="InterPro" id="IPR037144">
    <property type="entry name" value="Peptidase_M1_pepN_C_sf"/>
</dbReference>
<evidence type="ECO:0000259" key="16">
    <source>
        <dbReference type="Pfam" id="PF17900"/>
    </source>
</evidence>
<evidence type="ECO:0000313" key="17">
    <source>
        <dbReference type="EMBL" id="WRS40164.1"/>
    </source>
</evidence>
<dbReference type="Proteomes" id="UP001334732">
    <property type="component" value="Chromosome"/>
</dbReference>
<keyword evidence="8" id="KW-0479">Metal-binding</keyword>
<feature type="domain" description="Aminopeptidase N-like N-terminal" evidence="16">
    <location>
        <begin position="95"/>
        <end position="193"/>
    </location>
</feature>
<comment type="cofactor">
    <cofactor evidence="2">
        <name>Zn(2+)</name>
        <dbReference type="ChEBI" id="CHEBI:29105"/>
    </cofactor>
</comment>
<keyword evidence="9 17" id="KW-0378">Hydrolase</keyword>
<dbReference type="Gene3D" id="1.10.390.10">
    <property type="entry name" value="Neutral Protease Domain 2"/>
    <property type="match status" value="1"/>
</dbReference>
<evidence type="ECO:0000256" key="10">
    <source>
        <dbReference type="ARBA" id="ARBA00022833"/>
    </source>
</evidence>
<evidence type="ECO:0000256" key="9">
    <source>
        <dbReference type="ARBA" id="ARBA00022801"/>
    </source>
</evidence>
<comment type="similarity">
    <text evidence="3">Belongs to the peptidase M1 family.</text>
</comment>
<keyword evidence="6 17" id="KW-0031">Aminopeptidase</keyword>
<dbReference type="EC" id="3.4.11.2" evidence="4 12"/>
<name>A0ABZ1CLE1_9PROT</name>
<evidence type="ECO:0000256" key="5">
    <source>
        <dbReference type="ARBA" id="ARBA00015611"/>
    </source>
</evidence>
<comment type="catalytic activity">
    <reaction evidence="1">
        <text>Release of an N-terminal amino acid, Xaa-|-Yaa- from a peptide, amide or arylamide. Xaa is preferably Ala, but may be most amino acids including Pro (slow action). When a terminal hydrophobic residue is followed by a prolyl residue, the two may be released as an intact Xaa-Pro dipeptide.</text>
        <dbReference type="EC" id="3.4.11.2"/>
    </reaction>
</comment>
<sequence length="921" mass="100807">MRTETPVTLYLKDYTPPAWRVNSVDLHVAIHDGHAEVRARLACTRNPAVADAPLVLDGEALQLLSVTLDGAALDATRYVVADDRLTIAGPLPDACVLETVVRIDPDRNTHLSGLYRSRDGYFTQCEAEGFRRITFFPDRPDVMARFSCTIEADRARFPHLLSNGNPVAAGVCADDATRHWARWDDPYAKPCYLFALVAAKLDVLEDEFLTASGHKVRLAVYVEPGKLDQCGHAMAALKKAMRWDEQRFGLEYDLDQYMIVAVGDFNMGAMENKGLNIFNTKYVLARPDTATDADYQGIDRVVAHEYFHNWTGNRVTCRDWFQLSLKEGLTVFRDQEFGADTHSRAVTRIQEVRALRVGQFPEDAGPMAHPIRPASYAEINNFYTATVYNKGAEVIRMIHTLLGRDGFRRGMDLYFQRHDGQAVTCEDFVAAMQDASGVDLTQFRRWYARAGTPRLTASGTYDAATKRYTLTLTQTLAPTAYEKRLAESGQPVVEGTLHIPVALGLVLPNGHDAPLKLAGEAEAAGTTRVLSLTEPTQTFVFEDVPDAPVASLLRDFSAPVQLEFEQTDAELAHLMAHDSDAFNRWEAGQRLATRVLLAGVNAQQRAALPRPPLPQAGEGRGEGNALGSDWIPDAFVAACGRVLDDGLNGDPALAAEALNLPAEAVLAEAVVAQGGTIDPEAIHAARVSLRRHLAARLRDKFETVWNALAPSEAYAPDGSQVGQRALRNACLGYLAESEADYLKASVVPRLTAQLAPGGNMTDEIAALATLANLDLPERETALADFYAPWRNEALVIDKWFSVQATSRLPGTAAHVRALMQHPAFDLKNPNRVYALIRGFCGANPRHFHAADGSGYALAADVISELQAINPQVASRIARSFDRWRQFDAGRQAHARAALERIAAIEGLAKDVAEVVGNALKA</sequence>
<dbReference type="RefSeq" id="WP_324780694.1">
    <property type="nucleotide sequence ID" value="NZ_CP141769.1"/>
</dbReference>
<keyword evidence="10" id="KW-0862">Zinc</keyword>
<dbReference type="InterPro" id="IPR014782">
    <property type="entry name" value="Peptidase_M1_dom"/>
</dbReference>
<dbReference type="PANTHER" id="PTHR46322">
    <property type="entry name" value="PUROMYCIN-SENSITIVE AMINOPEPTIDASE"/>
    <property type="match status" value="1"/>
</dbReference>
<dbReference type="PRINTS" id="PR00756">
    <property type="entry name" value="ALADIPTASE"/>
</dbReference>
<organism evidence="17 18">
    <name type="scientific">Thiobacillus sedimenti</name>
    <dbReference type="NCBI Taxonomy" id="3110231"/>
    <lineage>
        <taxon>Bacteria</taxon>
        <taxon>Pseudomonadati</taxon>
        <taxon>Pseudomonadota</taxon>
        <taxon>Betaproteobacteria</taxon>
        <taxon>Nitrosomonadales</taxon>
        <taxon>Thiobacillaceae</taxon>
        <taxon>Thiobacillus</taxon>
    </lineage>
</organism>
<dbReference type="InterPro" id="IPR042097">
    <property type="entry name" value="Aminopeptidase_N-like_N_sf"/>
</dbReference>
<feature type="domain" description="Peptidase M1 membrane alanine aminopeptidase" evidence="13">
    <location>
        <begin position="233"/>
        <end position="446"/>
    </location>
</feature>
<evidence type="ECO:0000259" key="15">
    <source>
        <dbReference type="Pfam" id="PF17432"/>
    </source>
</evidence>
<protein>
    <recommendedName>
        <fullName evidence="5 12">Aminopeptidase N</fullName>
        <ecNumber evidence="4 12">3.4.11.2</ecNumber>
    </recommendedName>
</protein>
<keyword evidence="18" id="KW-1185">Reference proteome</keyword>
<dbReference type="InterPro" id="IPR035414">
    <property type="entry name" value="Peptidase_M1_pepN_Ig-like"/>
</dbReference>
<evidence type="ECO:0000256" key="8">
    <source>
        <dbReference type="ARBA" id="ARBA00022723"/>
    </source>
</evidence>
<evidence type="ECO:0000256" key="11">
    <source>
        <dbReference type="ARBA" id="ARBA00023049"/>
    </source>
</evidence>
<reference evidence="17 18" key="1">
    <citation type="submission" date="2023-12" db="EMBL/GenBank/DDBJ databases">
        <title>Thiobacillus sedimentum sp. nov., a chemolithoautotrophic sulfur-oxidizing bacterium isolated from freshwater sediment.</title>
        <authorList>
            <person name="Luo J."/>
            <person name="Dai C."/>
        </authorList>
    </citation>
    <scope>NUCLEOTIDE SEQUENCE [LARGE SCALE GENOMIC DNA]</scope>
    <source>
        <strain evidence="17 18">SCUT-2</strain>
    </source>
</reference>
<feature type="domain" description="Peptidase M1 alanyl aminopeptidase Ig-like fold" evidence="14">
    <location>
        <begin position="451"/>
        <end position="564"/>
    </location>
</feature>
<dbReference type="PANTHER" id="PTHR46322:SF1">
    <property type="entry name" value="PUROMYCIN-SENSITIVE AMINOPEPTIDASE"/>
    <property type="match status" value="1"/>
</dbReference>
<dbReference type="InterPro" id="IPR024601">
    <property type="entry name" value="Peptidase_M1_pepN_C"/>
</dbReference>
<dbReference type="Gene3D" id="1.25.50.10">
    <property type="entry name" value="Peptidase M1, alanyl aminopeptidase, C-terminal domain"/>
    <property type="match status" value="1"/>
</dbReference>
<evidence type="ECO:0000259" key="13">
    <source>
        <dbReference type="Pfam" id="PF01433"/>
    </source>
</evidence>
<gene>
    <name evidence="17" type="primary">pepN</name>
    <name evidence="17" type="ORF">VA613_04655</name>
</gene>
<dbReference type="InterPro" id="IPR001930">
    <property type="entry name" value="Peptidase_M1"/>
</dbReference>
<evidence type="ECO:0000256" key="2">
    <source>
        <dbReference type="ARBA" id="ARBA00001947"/>
    </source>
</evidence>
<dbReference type="SUPFAM" id="SSF63737">
    <property type="entry name" value="Leukotriene A4 hydrolase N-terminal domain"/>
    <property type="match status" value="1"/>
</dbReference>
<feature type="domain" description="Peptidase M1 alanyl aminopeptidase C-terminal" evidence="15">
    <location>
        <begin position="568"/>
        <end position="919"/>
    </location>
</feature>
<dbReference type="NCBIfam" id="TIGR02414">
    <property type="entry name" value="pepN_proteo"/>
    <property type="match status" value="1"/>
</dbReference>
<dbReference type="Pfam" id="PF01433">
    <property type="entry name" value="Peptidase_M1"/>
    <property type="match status" value="1"/>
</dbReference>
<evidence type="ECO:0000313" key="18">
    <source>
        <dbReference type="Proteomes" id="UP001334732"/>
    </source>
</evidence>
<dbReference type="InterPro" id="IPR045357">
    <property type="entry name" value="Aminopeptidase_N-like_N"/>
</dbReference>
<dbReference type="EMBL" id="CP141769">
    <property type="protein sequence ID" value="WRS40164.1"/>
    <property type="molecule type" value="Genomic_DNA"/>
</dbReference>
<keyword evidence="7" id="KW-0645">Protease</keyword>
<evidence type="ECO:0000256" key="3">
    <source>
        <dbReference type="ARBA" id="ARBA00010136"/>
    </source>
</evidence>
<evidence type="ECO:0000256" key="1">
    <source>
        <dbReference type="ARBA" id="ARBA00000098"/>
    </source>
</evidence>
<keyword evidence="11" id="KW-0482">Metalloprotease</keyword>
<evidence type="ECO:0000256" key="4">
    <source>
        <dbReference type="ARBA" id="ARBA00012564"/>
    </source>
</evidence>
<dbReference type="Gene3D" id="3.30.2010.30">
    <property type="match status" value="1"/>
</dbReference>
<dbReference type="Pfam" id="PF17900">
    <property type="entry name" value="Peptidase_M1_N"/>
    <property type="match status" value="1"/>
</dbReference>
<proteinExistence type="inferred from homology"/>
<dbReference type="GO" id="GO:0016285">
    <property type="term" value="F:alanyl aminopeptidase activity"/>
    <property type="evidence" value="ECO:0007669"/>
    <property type="project" value="UniProtKB-EC"/>
</dbReference>
<dbReference type="Gene3D" id="2.60.40.1840">
    <property type="match status" value="1"/>
</dbReference>
<dbReference type="CDD" id="cd09600">
    <property type="entry name" value="M1_APN"/>
    <property type="match status" value="1"/>
</dbReference>
<dbReference type="InterPro" id="IPR027268">
    <property type="entry name" value="Peptidase_M4/M1_CTD_sf"/>
</dbReference>
<dbReference type="InterPro" id="IPR012779">
    <property type="entry name" value="Peptidase_M1_pepN"/>
</dbReference>
<dbReference type="Gene3D" id="2.60.40.1730">
    <property type="entry name" value="tricorn interacting facor f3 domain"/>
    <property type="match status" value="1"/>
</dbReference>
<dbReference type="Pfam" id="PF11940">
    <property type="entry name" value="DUF3458"/>
    <property type="match status" value="1"/>
</dbReference>